<feature type="domain" description="SPOR" evidence="1">
    <location>
        <begin position="531"/>
        <end position="611"/>
    </location>
</feature>
<dbReference type="Gene3D" id="3.30.70.1070">
    <property type="entry name" value="Sporulation related repeat"/>
    <property type="match status" value="1"/>
</dbReference>
<protein>
    <submittedName>
        <fullName evidence="2">Sporulation domain protein</fullName>
    </submittedName>
</protein>
<dbReference type="GO" id="GO:0006508">
    <property type="term" value="P:proteolysis"/>
    <property type="evidence" value="ECO:0007669"/>
    <property type="project" value="InterPro"/>
</dbReference>
<dbReference type="Pfam" id="PF01364">
    <property type="entry name" value="Peptidase_C25"/>
    <property type="match status" value="1"/>
</dbReference>
<dbReference type="Gene3D" id="3.40.50.1460">
    <property type="match status" value="1"/>
</dbReference>
<dbReference type="SUPFAM" id="SSF52129">
    <property type="entry name" value="Caspase-like"/>
    <property type="match status" value="1"/>
</dbReference>
<dbReference type="AlphaFoldDB" id="L0R8X7"/>
<dbReference type="PATRIC" id="fig|1121451.3.peg.612"/>
<dbReference type="RefSeq" id="WP_015335243.1">
    <property type="nucleotide sequence ID" value="NC_020055.1"/>
</dbReference>
<dbReference type="InterPro" id="IPR029030">
    <property type="entry name" value="Caspase-like_dom_sf"/>
</dbReference>
<name>L0R8X7_9BACT</name>
<dbReference type="PROSITE" id="PS51724">
    <property type="entry name" value="SPOR"/>
    <property type="match status" value="1"/>
</dbReference>
<proteinExistence type="predicted"/>
<dbReference type="Proteomes" id="UP000010808">
    <property type="component" value="Chromosome"/>
</dbReference>
<dbReference type="Pfam" id="PF05036">
    <property type="entry name" value="SPOR"/>
    <property type="match status" value="1"/>
</dbReference>
<gene>
    <name evidence="2" type="ORF">DESAM_20344</name>
</gene>
<dbReference type="InterPro" id="IPR007730">
    <property type="entry name" value="SPOR-like_dom"/>
</dbReference>
<keyword evidence="3" id="KW-1185">Reference proteome</keyword>
<evidence type="ECO:0000313" key="2">
    <source>
        <dbReference type="EMBL" id="CCO22635.1"/>
    </source>
</evidence>
<dbReference type="STRING" id="1121451.DESAM_20344"/>
<dbReference type="GO" id="GO:0008234">
    <property type="term" value="F:cysteine-type peptidase activity"/>
    <property type="evidence" value="ECO:0007669"/>
    <property type="project" value="InterPro"/>
</dbReference>
<evidence type="ECO:0000259" key="1">
    <source>
        <dbReference type="PROSITE" id="PS51724"/>
    </source>
</evidence>
<sequence length="615" mass="66918">MIVFRKIILSLCLFFLILPLGGCKLKGFAPVQEPVAVLPVPVKVSSAPFTEKKKAVIVCSAEFMRAARYFSYLHREFEGVKSVIVKIPATNGTAEFRAKIMSGIKAQVSELNSSGQVLSVLILGNKDVVPVAEFRSQNGTVIHFSDYGYGGAVAGSEKMVPVGRIPARSGEEAELVAAKYERWYEDRAFRPAWPVSFIGGEGFSGDYLSDPELLFFSLQQEGIAGPEAIRYLGAAGGCEPKRLRQSFAEDDVSVQWLALEAGPAGFKVGNGTLTVTEIMDLDYKPGLPVVLNPSCEAALLNSSMPTPAEAIVLSQGAGLAVMTGCSSSGRIRAELDGGRVYRVDSSGTHRLLLEFHKAYFGGKHRIAEALTEARAQFAQNRREGEDLTPLYDLIFYGDPVMSLPLPVRTESPAYLGLVTVGKSEKSSGIAVFPVNSTISFAMEEGGIYPAVRLQVIDRLNGKIVSSMKVQEDDVFNFSADGEGRYLIYSRPLDGPLAWQFFDVRKGGAAETAAAGTDSIKLKKASPRITAGLKPVRYAIQVSSNRKEDSAIKVRRKLSVQGYEAYVVKVASANNRKWYCVRFGEFDSWADAVEASAEYERKEQADVKIVRCNRGS</sequence>
<dbReference type="GO" id="GO:0042834">
    <property type="term" value="F:peptidoglycan binding"/>
    <property type="evidence" value="ECO:0007669"/>
    <property type="project" value="InterPro"/>
</dbReference>
<dbReference type="InterPro" id="IPR036680">
    <property type="entry name" value="SPOR-like_sf"/>
</dbReference>
<evidence type="ECO:0000313" key="3">
    <source>
        <dbReference type="Proteomes" id="UP000010808"/>
    </source>
</evidence>
<dbReference type="KEGG" id="dhy:DESAM_20344"/>
<dbReference type="OrthoDB" id="5439713at2"/>
<organism evidence="2 3">
    <name type="scientific">Maridesulfovibrio hydrothermalis AM13 = DSM 14728</name>
    <dbReference type="NCBI Taxonomy" id="1121451"/>
    <lineage>
        <taxon>Bacteria</taxon>
        <taxon>Pseudomonadati</taxon>
        <taxon>Thermodesulfobacteriota</taxon>
        <taxon>Desulfovibrionia</taxon>
        <taxon>Desulfovibrionales</taxon>
        <taxon>Desulfovibrionaceae</taxon>
        <taxon>Maridesulfovibrio</taxon>
    </lineage>
</organism>
<dbReference type="eggNOG" id="ENOG50317GY">
    <property type="taxonomic scope" value="Bacteria"/>
</dbReference>
<dbReference type="HOGENOM" id="CLU_446711_0_0_7"/>
<dbReference type="SUPFAM" id="SSF110997">
    <property type="entry name" value="Sporulation related repeat"/>
    <property type="match status" value="1"/>
</dbReference>
<dbReference type="EMBL" id="FO203522">
    <property type="protein sequence ID" value="CCO22635.1"/>
    <property type="molecule type" value="Genomic_DNA"/>
</dbReference>
<accession>L0R8X7</accession>
<dbReference type="InterPro" id="IPR001769">
    <property type="entry name" value="Gingipain"/>
</dbReference>
<reference evidence="2 3" key="1">
    <citation type="submission" date="2012-10" db="EMBL/GenBank/DDBJ databases">
        <authorList>
            <person name="Genoscope - CEA"/>
        </authorList>
    </citation>
    <scope>NUCLEOTIDE SEQUENCE [LARGE SCALE GENOMIC DNA]</scope>
    <source>
        <strain evidence="3">AM13 / DSM 14728</strain>
    </source>
</reference>